<dbReference type="InterPro" id="IPR012902">
    <property type="entry name" value="N_methyl_site"/>
</dbReference>
<evidence type="ECO:0000313" key="4">
    <source>
        <dbReference type="Proteomes" id="UP000325286"/>
    </source>
</evidence>
<evidence type="ECO:0000256" key="1">
    <source>
        <dbReference type="SAM" id="MobiDB-lite"/>
    </source>
</evidence>
<feature type="transmembrane region" description="Helical" evidence="2">
    <location>
        <begin position="37"/>
        <end position="63"/>
    </location>
</feature>
<organism evidence="3 4">
    <name type="scientific">Roseimaritima ulvae</name>
    <dbReference type="NCBI Taxonomy" id="980254"/>
    <lineage>
        <taxon>Bacteria</taxon>
        <taxon>Pseudomonadati</taxon>
        <taxon>Planctomycetota</taxon>
        <taxon>Planctomycetia</taxon>
        <taxon>Pirellulales</taxon>
        <taxon>Pirellulaceae</taxon>
        <taxon>Roseimaritima</taxon>
    </lineage>
</organism>
<sequence length="352" mass="37994">MDHRSQMQSNVSAARRVFPVNVSAVTRPRPSRDGFTLLELILALSLAVVLTVMIGQALTFYVANMETRDLEVRRVQLATSVMKMISDDLKASLTIPEFDDTALTEVLSSAGTGGGGAGGGGGGEEEESSSFLFDVEEEAEPLDTDADLAMATTFLERPGLIGNQYQLMFDISRAPRLEEFQPLLVPTNEGLADVPSDIKTVTYYVQAPGTTGVLDPLSQFSTGQDSPFASGSNGGLVRRQLDRLATQFALDSGNTTSLNMTGDLLAPEVLAIEFSYWDGFMWQIEWNSDEMLALPLAVQIRLTIGQAGSDLQGSDPADSSQVRVFQQIVRLPMGRIVEEDELADEDLSGVGL</sequence>
<dbReference type="Proteomes" id="UP000325286">
    <property type="component" value="Chromosome"/>
</dbReference>
<dbReference type="RefSeq" id="WP_148080378.1">
    <property type="nucleotide sequence ID" value="NZ_CP042914.1"/>
</dbReference>
<reference evidence="3 4" key="1">
    <citation type="submission" date="2019-08" db="EMBL/GenBank/DDBJ databases">
        <title>Deep-cultivation of Planctomycetes and their phenomic and genomic characterization uncovers novel biology.</title>
        <authorList>
            <person name="Wiegand S."/>
            <person name="Jogler M."/>
            <person name="Boedeker C."/>
            <person name="Pinto D."/>
            <person name="Vollmers J."/>
            <person name="Rivas-Marin E."/>
            <person name="Kohn T."/>
            <person name="Peeters S.H."/>
            <person name="Heuer A."/>
            <person name="Rast P."/>
            <person name="Oberbeckmann S."/>
            <person name="Bunk B."/>
            <person name="Jeske O."/>
            <person name="Meyerdierks A."/>
            <person name="Storesund J.E."/>
            <person name="Kallscheuer N."/>
            <person name="Luecker S."/>
            <person name="Lage O.M."/>
            <person name="Pohl T."/>
            <person name="Merkel B.J."/>
            <person name="Hornburger P."/>
            <person name="Mueller R.-W."/>
            <person name="Bruemmer F."/>
            <person name="Labrenz M."/>
            <person name="Spormann A.M."/>
            <person name="Op den Camp H."/>
            <person name="Overmann J."/>
            <person name="Amann R."/>
            <person name="Jetten M.S.M."/>
            <person name="Mascher T."/>
            <person name="Medema M.H."/>
            <person name="Devos D.P."/>
            <person name="Kaster A.-K."/>
            <person name="Ovreas L."/>
            <person name="Rohde M."/>
            <person name="Galperin M.Y."/>
            <person name="Jogler C."/>
        </authorList>
    </citation>
    <scope>NUCLEOTIDE SEQUENCE [LARGE SCALE GENOMIC DNA]</scope>
    <source>
        <strain evidence="3 4">UC8</strain>
    </source>
</reference>
<evidence type="ECO:0000256" key="2">
    <source>
        <dbReference type="SAM" id="Phobius"/>
    </source>
</evidence>
<keyword evidence="2" id="KW-0472">Membrane</keyword>
<dbReference type="OrthoDB" id="9812770at2"/>
<feature type="region of interest" description="Disordered" evidence="1">
    <location>
        <begin position="109"/>
        <end position="128"/>
    </location>
</feature>
<dbReference type="AlphaFoldDB" id="A0A5B9QUA6"/>
<gene>
    <name evidence="3" type="ORF">UC8_35630</name>
</gene>
<evidence type="ECO:0008006" key="5">
    <source>
        <dbReference type="Google" id="ProtNLM"/>
    </source>
</evidence>
<keyword evidence="4" id="KW-1185">Reference proteome</keyword>
<dbReference type="NCBIfam" id="TIGR02532">
    <property type="entry name" value="IV_pilin_GFxxxE"/>
    <property type="match status" value="1"/>
</dbReference>
<keyword evidence="2" id="KW-0812">Transmembrane</keyword>
<protein>
    <recommendedName>
        <fullName evidence="5">Pseudopilin GspJ</fullName>
    </recommendedName>
</protein>
<keyword evidence="2" id="KW-1133">Transmembrane helix</keyword>
<proteinExistence type="predicted"/>
<feature type="compositionally biased region" description="Gly residues" evidence="1">
    <location>
        <begin position="111"/>
        <end position="122"/>
    </location>
</feature>
<accession>A0A5B9QUA6</accession>
<evidence type="ECO:0000313" key="3">
    <source>
        <dbReference type="EMBL" id="QEG41539.1"/>
    </source>
</evidence>
<name>A0A5B9QUA6_9BACT</name>
<dbReference type="KEGG" id="rul:UC8_35630"/>
<dbReference type="EMBL" id="CP042914">
    <property type="protein sequence ID" value="QEG41539.1"/>
    <property type="molecule type" value="Genomic_DNA"/>
</dbReference>